<evidence type="ECO:0000313" key="8">
    <source>
        <dbReference type="Proteomes" id="UP000799423"/>
    </source>
</evidence>
<keyword evidence="4 6" id="KW-0472">Membrane</keyword>
<sequence length="640" mass="71207">MRQMLKTELPLAFTAATALNYSIHTYVRYRTGSRPVRIRTYIHSDRPLLSSRPVSSRLVSCGLGASTRHLLLLPLLPLLLPLLRLLRRPQALLPASAKPPCPPVYQVPGCVHLRRCDRQPNQNIETWKASNRAAMSSTTATEKDALPHNVNTPEHSLTDSNTLELPNSWKYKRLTLLGYKLPWFASPPVQLVIVSFVCFLCPGMFNALNGMGGGGQLDPTANNRANTALYSTFAVVGFFAGTFTNKLGIRTALSFGGIGYSIYVASYLSYNHTQNLGFTTFAGALLGVCAGLLWCAQGAIMMSYPPEESKGRYISWFWMIFNLGAVIGTLIPLGQNMHVETDGSVNDGTYIGFLILTLIGAALAWMLVDARDVVRADGSKVIVMKHPSWKSEFLGLWQTFFTDPYIILLFPMFLASNWFYTYHFTEVNAAYFNVRTRALNGVIYYIMQIIGAYIFGFALDIKGIRRTTRAKAAWTGLFATIMIIWGCGYVFQKTYDRAWAHDPLTKKKDWSDPGYAGPLVLYAFYGFSDAAWQTCVYWFMGALTNNGRKLANFAGFYKGIQSAGGAITWRLDDTGISYMRMFASNWGLLAGSLLVALPVILWKVEDTVSLEKDVAFTDDTVAEVAPKTRISLTHDDVEKV</sequence>
<keyword evidence="3 6" id="KW-1133">Transmembrane helix</keyword>
<dbReference type="EMBL" id="MU006297">
    <property type="protein sequence ID" value="KAF2852860.1"/>
    <property type="molecule type" value="Genomic_DNA"/>
</dbReference>
<evidence type="ECO:0000256" key="4">
    <source>
        <dbReference type="ARBA" id="ARBA00023136"/>
    </source>
</evidence>
<evidence type="ECO:0000256" key="6">
    <source>
        <dbReference type="SAM" id="Phobius"/>
    </source>
</evidence>
<feature type="transmembrane region" description="Helical" evidence="6">
    <location>
        <begin position="519"/>
        <end position="540"/>
    </location>
</feature>
<evidence type="ECO:0000256" key="3">
    <source>
        <dbReference type="ARBA" id="ARBA00022989"/>
    </source>
</evidence>
<accession>A0A6A7BBW2</accession>
<reference evidence="7" key="1">
    <citation type="submission" date="2020-01" db="EMBL/GenBank/DDBJ databases">
        <authorList>
            <consortium name="DOE Joint Genome Institute"/>
            <person name="Haridas S."/>
            <person name="Albert R."/>
            <person name="Binder M."/>
            <person name="Bloem J."/>
            <person name="Labutti K."/>
            <person name="Salamov A."/>
            <person name="Andreopoulos B."/>
            <person name="Baker S.E."/>
            <person name="Barry K."/>
            <person name="Bills G."/>
            <person name="Bluhm B.H."/>
            <person name="Cannon C."/>
            <person name="Castanera R."/>
            <person name="Culley D.E."/>
            <person name="Daum C."/>
            <person name="Ezra D."/>
            <person name="Gonzalez J.B."/>
            <person name="Henrissat B."/>
            <person name="Kuo A."/>
            <person name="Liang C."/>
            <person name="Lipzen A."/>
            <person name="Lutzoni F."/>
            <person name="Magnuson J."/>
            <person name="Mondo S."/>
            <person name="Nolan M."/>
            <person name="Ohm R."/>
            <person name="Pangilinan J."/>
            <person name="Park H.-J."/>
            <person name="Ramirez L."/>
            <person name="Alfaro M."/>
            <person name="Sun H."/>
            <person name="Tritt A."/>
            <person name="Yoshinaga Y."/>
            <person name="Zwiers L.-H."/>
            <person name="Turgeon B.G."/>
            <person name="Goodwin S.B."/>
            <person name="Spatafora J.W."/>
            <person name="Crous P.W."/>
            <person name="Grigoriev I.V."/>
        </authorList>
    </citation>
    <scope>NUCLEOTIDE SEQUENCE</scope>
    <source>
        <strain evidence="7">IPT5</strain>
    </source>
</reference>
<feature type="transmembrane region" description="Helical" evidence="6">
    <location>
        <begin position="473"/>
        <end position="491"/>
    </location>
</feature>
<feature type="region of interest" description="Disordered" evidence="5">
    <location>
        <begin position="136"/>
        <end position="159"/>
    </location>
</feature>
<feature type="compositionally biased region" description="Polar residues" evidence="5">
    <location>
        <begin position="149"/>
        <end position="159"/>
    </location>
</feature>
<feature type="transmembrane region" description="Helical" evidence="6">
    <location>
        <begin position="586"/>
        <end position="604"/>
    </location>
</feature>
<name>A0A6A7BBW2_9PLEO</name>
<evidence type="ECO:0000256" key="1">
    <source>
        <dbReference type="ARBA" id="ARBA00004141"/>
    </source>
</evidence>
<dbReference type="OrthoDB" id="196103at2759"/>
<organism evidence="7 8">
    <name type="scientific">Plenodomus tracheiphilus IPT5</name>
    <dbReference type="NCBI Taxonomy" id="1408161"/>
    <lineage>
        <taxon>Eukaryota</taxon>
        <taxon>Fungi</taxon>
        <taxon>Dikarya</taxon>
        <taxon>Ascomycota</taxon>
        <taxon>Pezizomycotina</taxon>
        <taxon>Dothideomycetes</taxon>
        <taxon>Pleosporomycetidae</taxon>
        <taxon>Pleosporales</taxon>
        <taxon>Pleosporineae</taxon>
        <taxon>Leptosphaeriaceae</taxon>
        <taxon>Plenodomus</taxon>
    </lineage>
</organism>
<feature type="transmembrane region" description="Helical" evidence="6">
    <location>
        <begin position="442"/>
        <end position="461"/>
    </location>
</feature>
<evidence type="ECO:0000256" key="5">
    <source>
        <dbReference type="SAM" id="MobiDB-lite"/>
    </source>
</evidence>
<dbReference type="InterPro" id="IPR010291">
    <property type="entry name" value="Ion_channel_UNC-93"/>
</dbReference>
<dbReference type="CDD" id="cd06178">
    <property type="entry name" value="MFS_unc93-like"/>
    <property type="match status" value="1"/>
</dbReference>
<keyword evidence="8" id="KW-1185">Reference proteome</keyword>
<dbReference type="InterPro" id="IPR036259">
    <property type="entry name" value="MFS_trans_sf"/>
</dbReference>
<dbReference type="InterPro" id="IPR051617">
    <property type="entry name" value="UNC-93-like_regulator"/>
</dbReference>
<comment type="subcellular location">
    <subcellularLocation>
        <location evidence="1">Membrane</location>
        <topology evidence="1">Multi-pass membrane protein</topology>
    </subcellularLocation>
</comment>
<dbReference type="PANTHER" id="PTHR23294">
    <property type="entry name" value="ET TRANSLATION PRODUCT-RELATED"/>
    <property type="match status" value="1"/>
</dbReference>
<feature type="transmembrane region" description="Helical" evidence="6">
    <location>
        <begin position="313"/>
        <end position="331"/>
    </location>
</feature>
<dbReference type="PANTHER" id="PTHR23294:SF54">
    <property type="entry name" value="DUF895 DOMAIN MEMBRANE PROTEIN (AFU_ORTHOLOGUE AFUA_8G04110)"/>
    <property type="match status" value="1"/>
</dbReference>
<feature type="transmembrane region" description="Helical" evidence="6">
    <location>
        <begin position="351"/>
        <end position="368"/>
    </location>
</feature>
<feature type="transmembrane region" description="Helical" evidence="6">
    <location>
        <begin position="276"/>
        <end position="301"/>
    </location>
</feature>
<dbReference type="Pfam" id="PF05978">
    <property type="entry name" value="UNC-93"/>
    <property type="match status" value="1"/>
</dbReference>
<dbReference type="GO" id="GO:0016020">
    <property type="term" value="C:membrane"/>
    <property type="evidence" value="ECO:0007669"/>
    <property type="project" value="UniProtKB-SubCell"/>
</dbReference>
<protein>
    <submittedName>
        <fullName evidence="7">MFS general substrate transporter</fullName>
    </submittedName>
</protein>
<evidence type="ECO:0000313" key="7">
    <source>
        <dbReference type="EMBL" id="KAF2852860.1"/>
    </source>
</evidence>
<gene>
    <name evidence="7" type="ORF">T440DRAFT_466432</name>
</gene>
<dbReference type="Gene3D" id="1.20.1250.20">
    <property type="entry name" value="MFS general substrate transporter like domains"/>
    <property type="match status" value="1"/>
</dbReference>
<evidence type="ECO:0000256" key="2">
    <source>
        <dbReference type="ARBA" id="ARBA00022692"/>
    </source>
</evidence>
<dbReference type="Proteomes" id="UP000799423">
    <property type="component" value="Unassembled WGS sequence"/>
</dbReference>
<keyword evidence="2 6" id="KW-0812">Transmembrane</keyword>
<proteinExistence type="predicted"/>
<feature type="transmembrane region" description="Helical" evidence="6">
    <location>
        <begin position="225"/>
        <end position="244"/>
    </location>
</feature>
<dbReference type="SUPFAM" id="SSF103473">
    <property type="entry name" value="MFS general substrate transporter"/>
    <property type="match status" value="1"/>
</dbReference>
<feature type="transmembrane region" description="Helical" evidence="6">
    <location>
        <begin position="251"/>
        <end position="270"/>
    </location>
</feature>
<dbReference type="AlphaFoldDB" id="A0A6A7BBW2"/>
<feature type="transmembrane region" description="Helical" evidence="6">
    <location>
        <begin position="181"/>
        <end position="205"/>
    </location>
</feature>